<dbReference type="InterPro" id="IPR002641">
    <property type="entry name" value="PNPLA_dom"/>
</dbReference>
<evidence type="ECO:0000259" key="4">
    <source>
        <dbReference type="PROSITE" id="PS51635"/>
    </source>
</evidence>
<dbReference type="PROSITE" id="PS51635">
    <property type="entry name" value="PNPLA"/>
    <property type="match status" value="1"/>
</dbReference>
<evidence type="ECO:0000256" key="1">
    <source>
        <dbReference type="ARBA" id="ARBA00010240"/>
    </source>
</evidence>
<accession>A0ABM5MUZ8</accession>
<feature type="short sequence motif" description="GXGXXG" evidence="3">
    <location>
        <begin position="17"/>
        <end position="22"/>
    </location>
</feature>
<evidence type="ECO:0000256" key="3">
    <source>
        <dbReference type="PROSITE-ProRule" id="PRU01161"/>
    </source>
</evidence>
<feature type="short sequence motif" description="GXSXG" evidence="3">
    <location>
        <begin position="49"/>
        <end position="53"/>
    </location>
</feature>
<evidence type="ECO:0000256" key="2">
    <source>
        <dbReference type="ARBA" id="ARBA00023098"/>
    </source>
</evidence>
<protein>
    <submittedName>
        <fullName evidence="5">Patatin-like protein</fullName>
    </submittedName>
</protein>
<proteinExistence type="inferred from homology"/>
<comment type="similarity">
    <text evidence="1">Belongs to the patatin family.</text>
</comment>
<keyword evidence="6" id="KW-1185">Reference proteome</keyword>
<dbReference type="Pfam" id="PF01734">
    <property type="entry name" value="Patatin"/>
    <property type="match status" value="1"/>
</dbReference>
<keyword evidence="3" id="KW-0378">Hydrolase</keyword>
<keyword evidence="2 3" id="KW-0443">Lipid metabolism</keyword>
<dbReference type="InterPro" id="IPR016035">
    <property type="entry name" value="Acyl_Trfase/lysoPLipase"/>
</dbReference>
<feature type="active site" description="Nucleophile" evidence="3">
    <location>
        <position position="51"/>
    </location>
</feature>
<dbReference type="EMBL" id="CP003397">
    <property type="protein sequence ID" value="AFE54434.1"/>
    <property type="molecule type" value="Genomic_DNA"/>
</dbReference>
<dbReference type="CDD" id="cd07199">
    <property type="entry name" value="Pat17_PNPLA8_PNPLA9_like"/>
    <property type="match status" value="1"/>
</dbReference>
<feature type="domain" description="PNPLA" evidence="4">
    <location>
        <begin position="13"/>
        <end position="212"/>
    </location>
</feature>
<name>A0ABM5MUZ8_RICTP</name>
<feature type="short sequence motif" description="DGA/G" evidence="3">
    <location>
        <begin position="199"/>
        <end position="201"/>
    </location>
</feature>
<keyword evidence="3" id="KW-0442">Lipid degradation</keyword>
<sequence>MVDISNTKKSSLAILEGGGVKGEIHLEKLKVIEQITGKPTCKVFDFTGGTSVGGLILILLNLPDPNNPGKPLFSAEQAQKLFEGMVHNIFPEGLTFRKLWSCNGLFSYKFSPEPLVKLLKKYCKDYTLKDLIGEVIVTGYDLNNKQNPLITFSTIEARKSQDNDYYLSDIIQGITAAPGYFPSHHFSNITNTKLHTIIDGGIYANDPTLQTWQLLKANECKIDNALYLSLKEENNADYKTVCCGGGILELLKNNMPHKILAATQQADEITAQRIFGDKLIEIPTYIPEKHAEMSDSSIENLQALKEFAKKSIYESSYFREALYNEKFKEVIDTIINNYNANNPQDKIVMNDAYKKLFHINTSNNGFDKSYANVEDITHNEDIVDAPIAQALDAKNTKDIAHDKEEVLAGIKKFFDSFVEKNPETKIDIENFLNEIQNYTLEEIKNCIVSFKLASSKWQDTQNNLDVFSSCSMQALKEDISLEGEEHTDDVPGYNEIVA</sequence>
<dbReference type="SUPFAM" id="SSF52151">
    <property type="entry name" value="FabD/lysophospholipase-like"/>
    <property type="match status" value="1"/>
</dbReference>
<evidence type="ECO:0000313" key="5">
    <source>
        <dbReference type="EMBL" id="AFE54434.1"/>
    </source>
</evidence>
<evidence type="ECO:0000313" key="6">
    <source>
        <dbReference type="Proteomes" id="UP000007581"/>
    </source>
</evidence>
<dbReference type="RefSeq" id="WP_011191036.1">
    <property type="nucleotide sequence ID" value="NC_017066.1"/>
</dbReference>
<gene>
    <name evidence="5" type="ORF">RTTH1527_02845</name>
</gene>
<reference evidence="5" key="1">
    <citation type="submission" date="2012-03" db="EMBL/GenBank/DDBJ databases">
        <authorList>
            <person name="Johnson S.L."/>
            <person name="Sims D."/>
            <person name="Han S."/>
            <person name="Bruce D.C."/>
            <person name="Dasch G.A."/>
        </authorList>
    </citation>
    <scope>NUCLEOTIDE SEQUENCE [LARGE SCALE GENOMIC DNA]</scope>
    <source>
        <strain evidence="5">TH1527</strain>
    </source>
</reference>
<organism evidence="5 6">
    <name type="scientific">Rickettsia typhi str. TH1527</name>
    <dbReference type="NCBI Taxonomy" id="1003201"/>
    <lineage>
        <taxon>Bacteria</taxon>
        <taxon>Pseudomonadati</taxon>
        <taxon>Pseudomonadota</taxon>
        <taxon>Alphaproteobacteria</taxon>
        <taxon>Rickettsiales</taxon>
        <taxon>Rickettsiaceae</taxon>
        <taxon>Rickettsieae</taxon>
        <taxon>Rickettsia</taxon>
        <taxon>typhus group</taxon>
    </lineage>
</organism>
<dbReference type="PANTHER" id="PTHR32176">
    <property type="entry name" value="XYLOSE ISOMERASE"/>
    <property type="match status" value="1"/>
</dbReference>
<dbReference type="PANTHER" id="PTHR32176:SF92">
    <property type="entry name" value="XYLOSE ISOMERASE"/>
    <property type="match status" value="1"/>
</dbReference>
<dbReference type="Gene3D" id="3.40.1090.10">
    <property type="entry name" value="Cytosolic phospholipase A2 catalytic domain"/>
    <property type="match status" value="1"/>
</dbReference>
<dbReference type="Proteomes" id="UP000007581">
    <property type="component" value="Chromosome"/>
</dbReference>
<feature type="active site" description="Proton acceptor" evidence="3">
    <location>
        <position position="199"/>
    </location>
</feature>